<keyword evidence="3" id="KW-0862">Zinc</keyword>
<dbReference type="InterPro" id="IPR011032">
    <property type="entry name" value="GroES-like_sf"/>
</dbReference>
<keyword evidence="4 7" id="KW-0560">Oxidoreductase</keyword>
<evidence type="ECO:0000256" key="1">
    <source>
        <dbReference type="ARBA" id="ARBA00001947"/>
    </source>
</evidence>
<sequence length="349" mass="36786">MRAITVVPGRKGSIAVTDVEEPDPSYGSVLVDGVALGICGTDTEIADGVYGEAPGGSDRLVLGHESLGRVREAPEGSGLAAGDLVIGIVRRPDPLPCSCCGRGEWDMCRNGEYTERGIKGLHGYGAQRWRIEPEFAVAVDSTLGLAAVLMEPTSIVAKAWSHIDVIASRACTEGRTVLVTGAGPIGLLAAMMGVQRGLEVHVLDHHESGPKPRLVESLGATYHWEGMSKVPEADLLIEATGVPRLVLEAMEHGRQDGIVCLTGVSPVGNQLGVDIGRLGRRIVLGNQVVFGTVNANRDHYGQAAEALAAADRGWLDGIITRRVPLEQAPEALHREPDDVKVVVDLSSSG</sequence>
<dbReference type="EC" id="1.1.1.47" evidence="7"/>
<dbReference type="Pfam" id="PF08240">
    <property type="entry name" value="ADH_N"/>
    <property type="match status" value="1"/>
</dbReference>
<dbReference type="Pfam" id="PF16912">
    <property type="entry name" value="Glu_dehyd_C"/>
    <property type="match status" value="1"/>
</dbReference>
<dbReference type="Gene3D" id="3.90.180.10">
    <property type="entry name" value="Medium-chain alcohol dehydrogenases, catalytic domain"/>
    <property type="match status" value="1"/>
</dbReference>
<dbReference type="GO" id="GO:0047936">
    <property type="term" value="F:glucose 1-dehydrogenase [NAD(P)+] activity"/>
    <property type="evidence" value="ECO:0007669"/>
    <property type="project" value="UniProtKB-EC"/>
</dbReference>
<dbReference type="Gene3D" id="3.40.50.720">
    <property type="entry name" value="NAD(P)-binding Rossmann-like Domain"/>
    <property type="match status" value="1"/>
</dbReference>
<dbReference type="InterPro" id="IPR013154">
    <property type="entry name" value="ADH-like_N"/>
</dbReference>
<dbReference type="SUPFAM" id="SSF50129">
    <property type="entry name" value="GroES-like"/>
    <property type="match status" value="1"/>
</dbReference>
<accession>A0A6J4RNE7</accession>
<feature type="domain" description="Alcohol dehydrogenase-like N-terminal" evidence="5">
    <location>
        <begin position="27"/>
        <end position="126"/>
    </location>
</feature>
<dbReference type="InterPro" id="IPR031640">
    <property type="entry name" value="Glu_dehyd_C"/>
</dbReference>
<gene>
    <name evidence="7" type="ORF">AVDCRST_MAG69-273</name>
</gene>
<evidence type="ECO:0000256" key="2">
    <source>
        <dbReference type="ARBA" id="ARBA00022723"/>
    </source>
</evidence>
<comment type="cofactor">
    <cofactor evidence="1">
        <name>Zn(2+)</name>
        <dbReference type="ChEBI" id="CHEBI:29105"/>
    </cofactor>
</comment>
<organism evidence="7">
    <name type="scientific">uncultured Solirubrobacteraceae bacterium</name>
    <dbReference type="NCBI Taxonomy" id="1162706"/>
    <lineage>
        <taxon>Bacteria</taxon>
        <taxon>Bacillati</taxon>
        <taxon>Actinomycetota</taxon>
        <taxon>Thermoleophilia</taxon>
        <taxon>Solirubrobacterales</taxon>
        <taxon>Solirubrobacteraceae</taxon>
        <taxon>environmental samples</taxon>
    </lineage>
</organism>
<reference evidence="7" key="1">
    <citation type="submission" date="2020-02" db="EMBL/GenBank/DDBJ databases">
        <authorList>
            <person name="Meier V. D."/>
        </authorList>
    </citation>
    <scope>NUCLEOTIDE SEQUENCE</scope>
    <source>
        <strain evidence="7">AVDCRST_MAG69</strain>
    </source>
</reference>
<dbReference type="AlphaFoldDB" id="A0A6J4RNE7"/>
<evidence type="ECO:0000259" key="6">
    <source>
        <dbReference type="Pfam" id="PF16912"/>
    </source>
</evidence>
<evidence type="ECO:0000259" key="5">
    <source>
        <dbReference type="Pfam" id="PF08240"/>
    </source>
</evidence>
<keyword evidence="2" id="KW-0479">Metal-binding</keyword>
<protein>
    <submittedName>
        <fullName evidence="7">Glucose 1-dehydrogenase</fullName>
        <ecNumber evidence="7">1.1.1.47</ecNumber>
    </submittedName>
</protein>
<evidence type="ECO:0000256" key="3">
    <source>
        <dbReference type="ARBA" id="ARBA00022833"/>
    </source>
</evidence>
<name>A0A6J4RNE7_9ACTN</name>
<dbReference type="CDD" id="cd08230">
    <property type="entry name" value="glucose_DH"/>
    <property type="match status" value="1"/>
</dbReference>
<feature type="domain" description="Glucose dehydrogenase C-terminal" evidence="6">
    <location>
        <begin position="147"/>
        <end position="345"/>
    </location>
</feature>
<dbReference type="PANTHER" id="PTHR43189">
    <property type="entry name" value="ZINC-TYPE ALCOHOL DEHYDROGENASE-LIKE PROTEIN C1198.01-RELATED"/>
    <property type="match status" value="1"/>
</dbReference>
<evidence type="ECO:0000313" key="7">
    <source>
        <dbReference type="EMBL" id="CAA9473751.1"/>
    </source>
</evidence>
<proteinExistence type="predicted"/>
<dbReference type="SUPFAM" id="SSF51735">
    <property type="entry name" value="NAD(P)-binding Rossmann-fold domains"/>
    <property type="match status" value="1"/>
</dbReference>
<dbReference type="EMBL" id="CADCVP010000037">
    <property type="protein sequence ID" value="CAA9473751.1"/>
    <property type="molecule type" value="Genomic_DNA"/>
</dbReference>
<dbReference type="GO" id="GO:0046872">
    <property type="term" value="F:metal ion binding"/>
    <property type="evidence" value="ECO:0007669"/>
    <property type="project" value="UniProtKB-KW"/>
</dbReference>
<dbReference type="InterPro" id="IPR036291">
    <property type="entry name" value="NAD(P)-bd_dom_sf"/>
</dbReference>
<evidence type="ECO:0000256" key="4">
    <source>
        <dbReference type="ARBA" id="ARBA00023002"/>
    </source>
</evidence>
<dbReference type="PANTHER" id="PTHR43189:SF2">
    <property type="entry name" value="GLUCOSE 1-DEHYDROGENASE"/>
    <property type="match status" value="1"/>
</dbReference>